<dbReference type="Gene3D" id="1.20.120.330">
    <property type="entry name" value="Nucleotidyltransferases domain 2"/>
    <property type="match status" value="1"/>
</dbReference>
<dbReference type="EMBL" id="JAWONS010000099">
    <property type="protein sequence ID" value="MDW2796901.1"/>
    <property type="molecule type" value="Genomic_DNA"/>
</dbReference>
<gene>
    <name evidence="1" type="ORF">RZO55_04825</name>
</gene>
<evidence type="ECO:0000313" key="2">
    <source>
        <dbReference type="Proteomes" id="UP001276854"/>
    </source>
</evidence>
<name>A0ABU4GH02_9CLOT</name>
<comment type="caution">
    <text evidence="1">The sequence shown here is derived from an EMBL/GenBank/DDBJ whole genome shotgun (WGS) entry which is preliminary data.</text>
</comment>
<reference evidence="1 2" key="1">
    <citation type="submission" date="2023-10" db="EMBL/GenBank/DDBJ databases">
        <title>A novel Glycoside Hydrolase 43-Like Enzyme from Clostrdium boliviensis is an Endo-xylanase, and a Candidate for Xylooligosaccharides Production from Different Xylan Substrates.</title>
        <authorList>
            <person name="Alvarez M.T."/>
            <person name="Rocabado-Villegas L.R."/>
            <person name="Salas-Veizaga D.M."/>
            <person name="Linares-Pasten J.A."/>
            <person name="Gudmundsdottir E.E."/>
            <person name="Hreggvidsson G.O."/>
            <person name="Adlercreutz P."/>
            <person name="Nordberg Karlsson E."/>
        </authorList>
    </citation>
    <scope>NUCLEOTIDE SEQUENCE [LARGE SCALE GENOMIC DNA]</scope>
    <source>
        <strain evidence="1 2">E-1</strain>
    </source>
</reference>
<accession>A0ABU4GH02</accession>
<sequence length="193" mass="22283">MSKYTKLINNIVAFGNSDDRIAAIILVGSQARKEKSSDEYSDLDLIVITEDTNYFVQSNDWLDKISKYHILFLEKTADGADEKRVLFEGALDVDFVIISENDARAAFKSGKKPEILLNDYRVLLDKKEMLADIFSLQQTKESYCFPQEADYVNIVNDFWYHAIWTSKKLLRGELWEAKFCLDSYTIHGILEDL</sequence>
<organism evidence="1 2">
    <name type="scientific">Clostridium boliviensis</name>
    <dbReference type="NCBI Taxonomy" id="318465"/>
    <lineage>
        <taxon>Bacteria</taxon>
        <taxon>Bacillati</taxon>
        <taxon>Bacillota</taxon>
        <taxon>Clostridia</taxon>
        <taxon>Eubacteriales</taxon>
        <taxon>Clostridiaceae</taxon>
        <taxon>Clostridium</taxon>
    </lineage>
</organism>
<dbReference type="Pfam" id="PF04439">
    <property type="entry name" value="Adenyl_transf"/>
    <property type="match status" value="1"/>
</dbReference>
<dbReference type="Proteomes" id="UP001276854">
    <property type="component" value="Unassembled WGS sequence"/>
</dbReference>
<dbReference type="SUPFAM" id="SSF81631">
    <property type="entry name" value="PAP/OAS1 substrate-binding domain"/>
    <property type="match status" value="1"/>
</dbReference>
<evidence type="ECO:0000313" key="1">
    <source>
        <dbReference type="EMBL" id="MDW2796901.1"/>
    </source>
</evidence>
<protein>
    <submittedName>
        <fullName evidence="1">Aminoglycoside 6-adenylyltransferase</fullName>
    </submittedName>
</protein>
<proteinExistence type="predicted"/>
<dbReference type="Gene3D" id="3.30.460.10">
    <property type="entry name" value="Beta Polymerase, domain 2"/>
    <property type="match status" value="1"/>
</dbReference>
<keyword evidence="2" id="KW-1185">Reference proteome</keyword>
<dbReference type="InterPro" id="IPR043519">
    <property type="entry name" value="NT_sf"/>
</dbReference>
<dbReference type="SUPFAM" id="SSF81301">
    <property type="entry name" value="Nucleotidyltransferase"/>
    <property type="match status" value="1"/>
</dbReference>
<dbReference type="InterPro" id="IPR007530">
    <property type="entry name" value="Aminoglycoside_adenylylTfrase"/>
</dbReference>